<sequence>MRKIVAGLFMSLDGIVDAHEISPHEWTTDEMMERMGKGLGQADAVLFGSRTYALLERFWRHQSDDSPMANFLNRSTKYVVSSKLDRLDWQPATLIRGELIEEIAKLKSGPGRNIQIPGSPMLVRALLREGLLDELILNVVPVVVGSGARLFEDFAEPVRLRLERSTAFSNGVVSLTYRSVAPAAE</sequence>
<gene>
    <name evidence="2" type="ORF">ACFPPD_05805</name>
</gene>
<dbReference type="SUPFAM" id="SSF53597">
    <property type="entry name" value="Dihydrofolate reductase-like"/>
    <property type="match status" value="1"/>
</dbReference>
<dbReference type="PANTHER" id="PTHR38011">
    <property type="entry name" value="DIHYDROFOLATE REDUCTASE FAMILY PROTEIN (AFU_ORTHOLOGUE AFUA_8G06820)"/>
    <property type="match status" value="1"/>
</dbReference>
<evidence type="ECO:0000313" key="2">
    <source>
        <dbReference type="EMBL" id="MFC5468227.1"/>
    </source>
</evidence>
<feature type="domain" description="Bacterial bifunctional deaminase-reductase C-terminal" evidence="1">
    <location>
        <begin position="2"/>
        <end position="173"/>
    </location>
</feature>
<dbReference type="InterPro" id="IPR024072">
    <property type="entry name" value="DHFR-like_dom_sf"/>
</dbReference>
<reference evidence="3" key="1">
    <citation type="journal article" date="2019" name="Int. J. Syst. Evol. Microbiol.">
        <title>The Global Catalogue of Microorganisms (GCM) 10K type strain sequencing project: providing services to taxonomists for standard genome sequencing and annotation.</title>
        <authorList>
            <consortium name="The Broad Institute Genomics Platform"/>
            <consortium name="The Broad Institute Genome Sequencing Center for Infectious Disease"/>
            <person name="Wu L."/>
            <person name="Ma J."/>
        </authorList>
    </citation>
    <scope>NUCLEOTIDE SEQUENCE [LARGE SCALE GENOMIC DNA]</scope>
    <source>
        <strain evidence="3">CCUG 57113</strain>
    </source>
</reference>
<evidence type="ECO:0000259" key="1">
    <source>
        <dbReference type="Pfam" id="PF01872"/>
    </source>
</evidence>
<dbReference type="Pfam" id="PF01872">
    <property type="entry name" value="RibD_C"/>
    <property type="match status" value="1"/>
</dbReference>
<evidence type="ECO:0000313" key="3">
    <source>
        <dbReference type="Proteomes" id="UP001596105"/>
    </source>
</evidence>
<dbReference type="Gene3D" id="3.40.430.10">
    <property type="entry name" value="Dihydrofolate Reductase, subunit A"/>
    <property type="match status" value="1"/>
</dbReference>
<name>A0ABW0LT88_9BACL</name>
<dbReference type="RefSeq" id="WP_209750242.1">
    <property type="nucleotide sequence ID" value="NZ_JBHSMH010000008.1"/>
</dbReference>
<keyword evidence="3" id="KW-1185">Reference proteome</keyword>
<organism evidence="2 3">
    <name type="scientific">Cohnella suwonensis</name>
    <dbReference type="NCBI Taxonomy" id="696072"/>
    <lineage>
        <taxon>Bacteria</taxon>
        <taxon>Bacillati</taxon>
        <taxon>Bacillota</taxon>
        <taxon>Bacilli</taxon>
        <taxon>Bacillales</taxon>
        <taxon>Paenibacillaceae</taxon>
        <taxon>Cohnella</taxon>
    </lineage>
</organism>
<dbReference type="InterPro" id="IPR002734">
    <property type="entry name" value="RibDG_C"/>
</dbReference>
<comment type="caution">
    <text evidence="2">The sequence shown here is derived from an EMBL/GenBank/DDBJ whole genome shotgun (WGS) entry which is preliminary data.</text>
</comment>
<proteinExistence type="predicted"/>
<dbReference type="Proteomes" id="UP001596105">
    <property type="component" value="Unassembled WGS sequence"/>
</dbReference>
<dbReference type="EMBL" id="JBHSMH010000008">
    <property type="protein sequence ID" value="MFC5468227.1"/>
    <property type="molecule type" value="Genomic_DNA"/>
</dbReference>
<accession>A0ABW0LT88</accession>
<protein>
    <submittedName>
        <fullName evidence="2">Dihydrofolate reductase family protein</fullName>
    </submittedName>
</protein>
<dbReference type="InterPro" id="IPR050765">
    <property type="entry name" value="Riboflavin_Biosynth_HTPR"/>
</dbReference>
<dbReference type="PANTHER" id="PTHR38011:SF11">
    <property type="entry name" value="2,5-DIAMINO-6-RIBOSYLAMINO-4(3H)-PYRIMIDINONE 5'-PHOSPHATE REDUCTASE"/>
    <property type="match status" value="1"/>
</dbReference>